<dbReference type="Ensembl" id="ENSHBUT00000035295.1">
    <property type="protein sequence ID" value="ENSHBUP00000033892.1"/>
    <property type="gene ID" value="ENSHBUG00000021077.1"/>
</dbReference>
<dbReference type="PANTHER" id="PTHR31635:SF196">
    <property type="entry name" value="REVERSE TRANSCRIPTASE DOMAIN-CONTAINING PROTEIN-RELATED"/>
    <property type="match status" value="1"/>
</dbReference>
<dbReference type="Proteomes" id="UP000264840">
    <property type="component" value="Unplaced"/>
</dbReference>
<protein>
    <recommendedName>
        <fullName evidence="3">Reverse transcriptase</fullName>
    </recommendedName>
</protein>
<reference evidence="1" key="2">
    <citation type="submission" date="2025-09" db="UniProtKB">
        <authorList>
            <consortium name="Ensembl"/>
        </authorList>
    </citation>
    <scope>IDENTIFICATION</scope>
</reference>
<dbReference type="PANTHER" id="PTHR31635">
    <property type="entry name" value="REVERSE TRANSCRIPTASE DOMAIN-CONTAINING PROTEIN-RELATED"/>
    <property type="match status" value="1"/>
</dbReference>
<evidence type="ECO:0000313" key="2">
    <source>
        <dbReference type="Proteomes" id="UP000264840"/>
    </source>
</evidence>
<dbReference type="OMA" id="KWETDLG"/>
<organism evidence="1 2">
    <name type="scientific">Haplochromis burtoni</name>
    <name type="common">Burton's mouthbrooder</name>
    <name type="synonym">Chromis burtoni</name>
    <dbReference type="NCBI Taxonomy" id="8153"/>
    <lineage>
        <taxon>Eukaryota</taxon>
        <taxon>Metazoa</taxon>
        <taxon>Chordata</taxon>
        <taxon>Craniata</taxon>
        <taxon>Vertebrata</taxon>
        <taxon>Euteleostomi</taxon>
        <taxon>Actinopterygii</taxon>
        <taxon>Neopterygii</taxon>
        <taxon>Teleostei</taxon>
        <taxon>Neoteleostei</taxon>
        <taxon>Acanthomorphata</taxon>
        <taxon>Ovalentaria</taxon>
        <taxon>Cichlomorphae</taxon>
        <taxon>Cichliformes</taxon>
        <taxon>Cichlidae</taxon>
        <taxon>African cichlids</taxon>
        <taxon>Pseudocrenilabrinae</taxon>
        <taxon>Haplochromini</taxon>
        <taxon>Haplochromis</taxon>
    </lineage>
</organism>
<keyword evidence="2" id="KW-1185">Reference proteome</keyword>
<evidence type="ECO:0008006" key="3">
    <source>
        <dbReference type="Google" id="ProtNLM"/>
    </source>
</evidence>
<dbReference type="STRING" id="8153.ENSHBUP00000033892"/>
<sequence>MNILPKFIYLFQCLPTNVPKSFFKELNKLITSFIWQKKNPRVKLSSLQAPYSRGGLNLPNFRNYYLASQYRSIWIWLHAERSEVRWVPIEQHELTNNLIILNTFCAWQESHSLLKINISFLRRTPLWANPDLSHHIADPILRGWKDRNIQTVANLYNNDTFIDFQQLKEQFKLPGQNFFKFLQIRDWVKEKSNPKETPLETHLCTKPWKSIKGIASSIYTIINEKLPDYNKASLKRKWETDLGYVYEEVEWHHFLEQAQTMLISTNHRQMQFNIFHRIYYTPYRLHKIDINYSPNV</sequence>
<dbReference type="GeneTree" id="ENSGT00940000164735"/>
<evidence type="ECO:0000313" key="1">
    <source>
        <dbReference type="Ensembl" id="ENSHBUP00000033892.1"/>
    </source>
</evidence>
<reference evidence="1" key="1">
    <citation type="submission" date="2025-08" db="UniProtKB">
        <authorList>
            <consortium name="Ensembl"/>
        </authorList>
    </citation>
    <scope>IDENTIFICATION</scope>
</reference>
<proteinExistence type="predicted"/>
<accession>A0A3Q2X3Z7</accession>
<dbReference type="AlphaFoldDB" id="A0A3Q2X3Z7"/>
<name>A0A3Q2X3Z7_HAPBU</name>